<reference evidence="1" key="1">
    <citation type="journal article" date="2020" name="Nature">
        <title>Giant virus diversity and host interactions through global metagenomics.</title>
        <authorList>
            <person name="Schulz F."/>
            <person name="Roux S."/>
            <person name="Paez-Espino D."/>
            <person name="Jungbluth S."/>
            <person name="Walsh D.A."/>
            <person name="Denef V.J."/>
            <person name="McMahon K.D."/>
            <person name="Konstantinidis K.T."/>
            <person name="Eloe-Fadrosh E.A."/>
            <person name="Kyrpides N.C."/>
            <person name="Woyke T."/>
        </authorList>
    </citation>
    <scope>NUCLEOTIDE SEQUENCE</scope>
    <source>
        <strain evidence="1">GVMAG-S-1024976-23</strain>
    </source>
</reference>
<proteinExistence type="predicted"/>
<dbReference type="EMBL" id="MN740603">
    <property type="protein sequence ID" value="QHS78775.1"/>
    <property type="molecule type" value="Genomic_DNA"/>
</dbReference>
<name>A0A6C0AHD5_9ZZZZ</name>
<evidence type="ECO:0000313" key="1">
    <source>
        <dbReference type="EMBL" id="QHS78775.1"/>
    </source>
</evidence>
<organism evidence="1">
    <name type="scientific">viral metagenome</name>
    <dbReference type="NCBI Taxonomy" id="1070528"/>
    <lineage>
        <taxon>unclassified sequences</taxon>
        <taxon>metagenomes</taxon>
        <taxon>organismal metagenomes</taxon>
    </lineage>
</organism>
<sequence length="209" mass="24285">MNICEIREAYINSSYPSSDITDLIDKICITVSKIKNNKQSDKSNLLSIFNIISNSNKNNILIKFENFVTKWNDECNSVFLDVICRQHLYTDIYIEMFKIIPEEYQNKLVTKLLSLNTETSTSNELKTVGLFLAKWFIYIKKDSNSIYKYYSDELEDKAPLVINSFITFCKQGESGLIPTKIYNKIKKIKLSTSSQLLLYDLEDLMDKES</sequence>
<dbReference type="AlphaFoldDB" id="A0A6C0AHD5"/>
<accession>A0A6C0AHD5</accession>
<protein>
    <submittedName>
        <fullName evidence="1">Uncharacterized protein</fullName>
    </submittedName>
</protein>